<organism evidence="2 3">
    <name type="scientific">Shinella yambaruensis</name>
    <dbReference type="NCBI Taxonomy" id="415996"/>
    <lineage>
        <taxon>Bacteria</taxon>
        <taxon>Pseudomonadati</taxon>
        <taxon>Pseudomonadota</taxon>
        <taxon>Alphaproteobacteria</taxon>
        <taxon>Hyphomicrobiales</taxon>
        <taxon>Rhizobiaceae</taxon>
        <taxon>Shinella</taxon>
    </lineage>
</organism>
<sequence length="204" mass="22042">MNGHPDKLLSDLELHNFAVFLKANPHLTHPAPEGAFDGAPKNMRRVPGKSLRVPVSDFSKGGKFDASRYGLTFDEGEPEARKPALDIGALRKLAASLSEEGWAAIRKACVEADAEDSEEDERGPAKDNPPDPEMIAGNSSADVRASDRAMPGRSSFAERFPDIARIKSDAPLAKPKKRTPVSAASEKSFAQRWPDAARIAVEGR</sequence>
<feature type="region of interest" description="Disordered" evidence="1">
    <location>
        <begin position="111"/>
        <end position="204"/>
    </location>
</feature>
<reference evidence="3" key="1">
    <citation type="journal article" date="2019" name="Int. J. Syst. Evol. Microbiol.">
        <title>The Global Catalogue of Microorganisms (GCM) 10K type strain sequencing project: providing services to taxonomists for standard genome sequencing and annotation.</title>
        <authorList>
            <consortium name="The Broad Institute Genomics Platform"/>
            <consortium name="The Broad Institute Genome Sequencing Center for Infectious Disease"/>
            <person name="Wu L."/>
            <person name="Ma J."/>
        </authorList>
    </citation>
    <scope>NUCLEOTIDE SEQUENCE [LARGE SCALE GENOMIC DNA]</scope>
    <source>
        <strain evidence="3">NBRC 102122</strain>
    </source>
</reference>
<protein>
    <submittedName>
        <fullName evidence="2">Uncharacterized protein</fullName>
    </submittedName>
</protein>
<dbReference type="Proteomes" id="UP001156702">
    <property type="component" value="Unassembled WGS sequence"/>
</dbReference>
<evidence type="ECO:0000256" key="1">
    <source>
        <dbReference type="SAM" id="MobiDB-lite"/>
    </source>
</evidence>
<accession>A0ABQ5ZNB6</accession>
<gene>
    <name evidence="2" type="ORF">GCM10007923_55570</name>
</gene>
<dbReference type="RefSeq" id="WP_245083119.1">
    <property type="nucleotide sequence ID" value="NZ_BSOP01000050.1"/>
</dbReference>
<evidence type="ECO:0000313" key="3">
    <source>
        <dbReference type="Proteomes" id="UP001156702"/>
    </source>
</evidence>
<name>A0ABQ5ZNB6_9HYPH</name>
<evidence type="ECO:0000313" key="2">
    <source>
        <dbReference type="EMBL" id="GLR54340.1"/>
    </source>
</evidence>
<feature type="compositionally biased region" description="Basic and acidic residues" evidence="1">
    <location>
        <begin position="159"/>
        <end position="168"/>
    </location>
</feature>
<comment type="caution">
    <text evidence="2">The sequence shown here is derived from an EMBL/GenBank/DDBJ whole genome shotgun (WGS) entry which is preliminary data.</text>
</comment>
<proteinExistence type="predicted"/>
<feature type="compositionally biased region" description="Acidic residues" evidence="1">
    <location>
        <begin position="112"/>
        <end position="121"/>
    </location>
</feature>
<keyword evidence="3" id="KW-1185">Reference proteome</keyword>
<dbReference type="EMBL" id="BSOP01000050">
    <property type="protein sequence ID" value="GLR54340.1"/>
    <property type="molecule type" value="Genomic_DNA"/>
</dbReference>